<dbReference type="Pfam" id="PF13508">
    <property type="entry name" value="Acetyltransf_7"/>
    <property type="match status" value="1"/>
</dbReference>
<name>A0A0G3HIP1_9CORY</name>
<dbReference type="InterPro" id="IPR016181">
    <property type="entry name" value="Acyl_CoA_acyltransferase"/>
</dbReference>
<evidence type="ECO:0000313" key="7">
    <source>
        <dbReference type="Proteomes" id="UP000035548"/>
    </source>
</evidence>
<feature type="domain" description="N-acetyltransferase" evidence="5">
    <location>
        <begin position="161"/>
        <end position="301"/>
    </location>
</feature>
<dbReference type="PATRIC" id="fig|1072256.5.peg.1811"/>
<dbReference type="Pfam" id="PF00583">
    <property type="entry name" value="Acetyltransf_1"/>
    <property type="match status" value="1"/>
</dbReference>
<dbReference type="EC" id="2.3.1.189" evidence="4"/>
<feature type="binding site" evidence="4">
    <location>
        <position position="232"/>
    </location>
    <ligand>
        <name>1D-myo-inositol 2-(L-cysteinylamino)-2-deoxy-alpha-D-glucopyranoside</name>
        <dbReference type="ChEBI" id="CHEBI:58887"/>
    </ligand>
</feature>
<evidence type="ECO:0000256" key="4">
    <source>
        <dbReference type="HAMAP-Rule" id="MF_01698"/>
    </source>
</evidence>
<dbReference type="Proteomes" id="UP000035548">
    <property type="component" value="Chromosome"/>
</dbReference>
<dbReference type="PROSITE" id="PS51186">
    <property type="entry name" value="GNAT"/>
    <property type="match status" value="2"/>
</dbReference>
<organism evidence="6 7">
    <name type="scientific">Corynebacterium uterequi</name>
    <dbReference type="NCBI Taxonomy" id="1072256"/>
    <lineage>
        <taxon>Bacteria</taxon>
        <taxon>Bacillati</taxon>
        <taxon>Actinomycetota</taxon>
        <taxon>Actinomycetes</taxon>
        <taxon>Mycobacteriales</taxon>
        <taxon>Corynebacteriaceae</taxon>
        <taxon>Corynebacterium</taxon>
    </lineage>
</organism>
<keyword evidence="2 4" id="KW-0677">Repeat</keyword>
<dbReference type="InterPro" id="IPR000182">
    <property type="entry name" value="GNAT_dom"/>
</dbReference>
<evidence type="ECO:0000256" key="3">
    <source>
        <dbReference type="ARBA" id="ARBA00023315"/>
    </source>
</evidence>
<evidence type="ECO:0000313" key="6">
    <source>
        <dbReference type="EMBL" id="AKK11808.1"/>
    </source>
</evidence>
<feature type="binding site" evidence="4">
    <location>
        <position position="36"/>
    </location>
    <ligand>
        <name>1D-myo-inositol 2-(L-cysteinylamino)-2-deoxy-alpha-D-glucopyranoside</name>
        <dbReference type="ChEBI" id="CHEBI:58887"/>
    </ligand>
</feature>
<feature type="domain" description="N-acetyltransferase" evidence="5">
    <location>
        <begin position="5"/>
        <end position="153"/>
    </location>
</feature>
<dbReference type="SUPFAM" id="SSF55729">
    <property type="entry name" value="Acyl-CoA N-acyltransferases (Nat)"/>
    <property type="match status" value="1"/>
</dbReference>
<evidence type="ECO:0000256" key="2">
    <source>
        <dbReference type="ARBA" id="ARBA00022737"/>
    </source>
</evidence>
<protein>
    <recommendedName>
        <fullName evidence="4">Mycothiol acetyltransferase</fullName>
        <shortName evidence="4">MSH acetyltransferase</shortName>
        <ecNumber evidence="4">2.3.1.189</ecNumber>
    </recommendedName>
    <alternativeName>
        <fullName evidence="4">Mycothiol synthase</fullName>
    </alternativeName>
</protein>
<keyword evidence="1 4" id="KW-0808">Transferase</keyword>
<evidence type="ECO:0000259" key="5">
    <source>
        <dbReference type="PROSITE" id="PS51186"/>
    </source>
</evidence>
<comment type="caution">
    <text evidence="4">Lacks conserved residue(s) required for the propagation of feature annotation.</text>
</comment>
<accession>A0A0G3HIP1</accession>
<feature type="binding site" evidence="4">
    <location>
        <position position="224"/>
    </location>
    <ligand>
        <name>1D-myo-inositol 2-(L-cysteinylamino)-2-deoxy-alpha-D-glucopyranoside</name>
        <dbReference type="ChEBI" id="CHEBI:58887"/>
    </ligand>
</feature>
<evidence type="ECO:0000256" key="1">
    <source>
        <dbReference type="ARBA" id="ARBA00022679"/>
    </source>
</evidence>
<dbReference type="InterPro" id="IPR050832">
    <property type="entry name" value="Bact_Acetyltransf"/>
</dbReference>
<dbReference type="NCBIfam" id="TIGR03448">
    <property type="entry name" value="mycothiol_MshD"/>
    <property type="match status" value="1"/>
</dbReference>
<dbReference type="CDD" id="cd04301">
    <property type="entry name" value="NAT_SF"/>
    <property type="match status" value="1"/>
</dbReference>
<feature type="binding site" evidence="4">
    <location>
        <position position="270"/>
    </location>
    <ligand>
        <name>1D-myo-inositol 2-(L-cysteinylamino)-2-deoxy-alpha-D-glucopyranoside</name>
        <dbReference type="ChEBI" id="CHEBI:58887"/>
    </ligand>
</feature>
<dbReference type="EMBL" id="CP011546">
    <property type="protein sequence ID" value="AKK11808.1"/>
    <property type="molecule type" value="Genomic_DNA"/>
</dbReference>
<dbReference type="KEGG" id="cut:CUTER_09195"/>
<feature type="binding site" evidence="4">
    <location>
        <position position="180"/>
    </location>
    <ligand>
        <name>1D-myo-inositol 2-(L-cysteinylamino)-2-deoxy-alpha-D-glucopyranoside</name>
        <dbReference type="ChEBI" id="CHEBI:58887"/>
    </ligand>
</feature>
<proteinExistence type="inferred from homology"/>
<feature type="binding site" evidence="4">
    <location>
        <begin position="73"/>
        <end position="75"/>
    </location>
    <ligand>
        <name>acetyl-CoA</name>
        <dbReference type="ChEBI" id="CHEBI:57288"/>
        <label>1</label>
    </ligand>
</feature>
<comment type="catalytic activity">
    <reaction evidence="4">
        <text>1D-myo-inositol 2-(L-cysteinylamino)-2-deoxy-alpha-D-glucopyranoside + acetyl-CoA = mycothiol + CoA + H(+)</text>
        <dbReference type="Rhea" id="RHEA:26172"/>
        <dbReference type="ChEBI" id="CHEBI:15378"/>
        <dbReference type="ChEBI" id="CHEBI:16768"/>
        <dbReference type="ChEBI" id="CHEBI:57287"/>
        <dbReference type="ChEBI" id="CHEBI:57288"/>
        <dbReference type="ChEBI" id="CHEBI:58887"/>
        <dbReference type="EC" id="2.3.1.189"/>
    </reaction>
</comment>
<dbReference type="RefSeq" id="WP_047260137.1">
    <property type="nucleotide sequence ID" value="NZ_CP011546.1"/>
</dbReference>
<feature type="binding site" evidence="4">
    <location>
        <begin position="236"/>
        <end position="238"/>
    </location>
    <ligand>
        <name>acetyl-CoA</name>
        <dbReference type="ChEBI" id="CHEBI:57288"/>
        <label>2</label>
    </ligand>
</feature>
<dbReference type="STRING" id="1072256.CUTER_09195"/>
<dbReference type="PIRSF" id="PIRSF021524">
    <property type="entry name" value="MSH_acetyltransferase"/>
    <property type="match status" value="1"/>
</dbReference>
<comment type="similarity">
    <text evidence="4">Belongs to the acetyltransferase family. MshD subfamily.</text>
</comment>
<dbReference type="GO" id="GO:0010125">
    <property type="term" value="P:mycothiol biosynthetic process"/>
    <property type="evidence" value="ECO:0007669"/>
    <property type="project" value="UniProtKB-UniRule"/>
</dbReference>
<gene>
    <name evidence="4 6" type="primary">mshD</name>
    <name evidence="6" type="ORF">CUTER_09195</name>
</gene>
<dbReference type="PANTHER" id="PTHR43877">
    <property type="entry name" value="AMINOALKYLPHOSPHONATE N-ACETYLTRANSFERASE-RELATED-RELATED"/>
    <property type="match status" value="1"/>
</dbReference>
<keyword evidence="3 4" id="KW-0012">Acyltransferase</keyword>
<dbReference type="GO" id="GO:0035447">
    <property type="term" value="F:mycothiol synthase activity"/>
    <property type="evidence" value="ECO:0007669"/>
    <property type="project" value="UniProtKB-UniRule"/>
</dbReference>
<reference evidence="7" key="2">
    <citation type="submission" date="2015-05" db="EMBL/GenBank/DDBJ databases">
        <title>Complete genome sequence of Corynebacterium uterequi DSM 45634, isolated from the uterus of a maiden mare.</title>
        <authorList>
            <person name="Ruckert C."/>
            <person name="Albersmeier A."/>
            <person name="Winkler A."/>
            <person name="Tauch A."/>
        </authorList>
    </citation>
    <scope>NUCLEOTIDE SEQUENCE [LARGE SCALE GENOMIC DNA]</scope>
    <source>
        <strain evidence="7">DSM 45634</strain>
    </source>
</reference>
<dbReference type="OrthoDB" id="3208058at2"/>
<keyword evidence="7" id="KW-1185">Reference proteome</keyword>
<reference evidence="6 7" key="1">
    <citation type="journal article" date="2015" name="Genome Announc.">
        <title>Virulence Factor Genes Detected in the Complete Genome Sequence of Corynebacterium uterequi DSM 45634, Isolated from the Uterus of a Maiden Mare.</title>
        <authorList>
            <person name="Ruckert C."/>
            <person name="Kriete M."/>
            <person name="Jaenicke S."/>
            <person name="Winkler A."/>
            <person name="Tauch A."/>
        </authorList>
    </citation>
    <scope>NUCLEOTIDE SEQUENCE [LARGE SCALE GENOMIC DNA]</scope>
    <source>
        <strain evidence="6 7">DSM 45634</strain>
    </source>
</reference>
<sequence>MTIAITYRWVDRPDTAAARDLLSEASNSDGVDAFSEAFVLGLTDARLHHRHVAAEAEGQLVGLAAVAGTDAELVVAPGWRGKGIGRGLLAEVRAAVPEVGVWAHGDLPAAQALAARLSLRPRRTLLVMRLGERELAAADSDVPEGFRVLNLAEAAQRWGRDAIEQAWLTVNNDAFSWHPEQGGWDRDRLHRAQEASWFRDEDVLFLIHGGDDAALSVAGFHWVKVAAPGEAEVYVVGLASAFRGRGLGGPLVGMGLTHMRSRGARSVILYVEADNEAAVRRYESVGFVVAERHVVYRATME</sequence>
<dbReference type="Gene3D" id="3.40.630.30">
    <property type="match status" value="1"/>
</dbReference>
<comment type="subunit">
    <text evidence="4">Monomer.</text>
</comment>
<dbReference type="AlphaFoldDB" id="A0A0G3HIP1"/>
<comment type="function">
    <text evidence="4">Catalyzes the transfer of acetyl from acetyl-CoA to desacetylmycothiol (Cys-GlcN-Ins) to form mycothiol.</text>
</comment>
<dbReference type="InterPro" id="IPR017813">
    <property type="entry name" value="Mycothiol_AcTrfase"/>
</dbReference>
<feature type="binding site" evidence="4">
    <location>
        <begin position="275"/>
        <end position="280"/>
    </location>
    <ligand>
        <name>acetyl-CoA</name>
        <dbReference type="ChEBI" id="CHEBI:57288"/>
        <label>2</label>
    </ligand>
</feature>
<dbReference type="HAMAP" id="MF_01698">
    <property type="entry name" value="MshD"/>
    <property type="match status" value="1"/>
</dbReference>